<evidence type="ECO:0000313" key="2">
    <source>
        <dbReference type="Proteomes" id="UP000639775"/>
    </source>
</evidence>
<dbReference type="RefSeq" id="WP_167198897.1">
    <property type="nucleotide sequence ID" value="NZ_JAAORB010000035.1"/>
</dbReference>
<reference evidence="1" key="1">
    <citation type="submission" date="2020-03" db="EMBL/GenBank/DDBJ databases">
        <title>Roseovarius gahaiensis sp. nov., isolated from Gahai Saline Lake, China.</title>
        <authorList>
            <person name="Sun X."/>
        </authorList>
    </citation>
    <scope>NUCLEOTIDE SEQUENCE</scope>
    <source>
        <strain evidence="1">GH877</strain>
    </source>
</reference>
<comment type="caution">
    <text evidence="1">The sequence shown here is derived from an EMBL/GenBank/DDBJ whole genome shotgun (WGS) entry which is preliminary data.</text>
</comment>
<dbReference type="Proteomes" id="UP000639775">
    <property type="component" value="Unassembled WGS sequence"/>
</dbReference>
<name>A0A967BFL0_9RHOB</name>
<gene>
    <name evidence="1" type="ORF">HAT86_13695</name>
</gene>
<organism evidence="1 2">
    <name type="scientific">Roseovarius gahaiensis</name>
    <dbReference type="NCBI Taxonomy" id="2716691"/>
    <lineage>
        <taxon>Bacteria</taxon>
        <taxon>Pseudomonadati</taxon>
        <taxon>Pseudomonadota</taxon>
        <taxon>Alphaproteobacteria</taxon>
        <taxon>Rhodobacterales</taxon>
        <taxon>Roseobacteraceae</taxon>
        <taxon>Roseovarius</taxon>
    </lineage>
</organism>
<dbReference type="AlphaFoldDB" id="A0A967BFL0"/>
<proteinExistence type="predicted"/>
<sequence>MNRVPTQSFPNEEDKTEWLALAKYAADASPRVSKILLTETRNVPEAGQGLVHDIVYTPVQTRDLIAVAQGATQWPRQTELDQMAGSGNL</sequence>
<protein>
    <submittedName>
        <fullName evidence="1">Uncharacterized protein</fullName>
    </submittedName>
</protein>
<keyword evidence="2" id="KW-1185">Reference proteome</keyword>
<accession>A0A967BFL0</accession>
<dbReference type="EMBL" id="JAAORB010000035">
    <property type="protein sequence ID" value="NHQ75509.1"/>
    <property type="molecule type" value="Genomic_DNA"/>
</dbReference>
<evidence type="ECO:0000313" key="1">
    <source>
        <dbReference type="EMBL" id="NHQ75509.1"/>
    </source>
</evidence>